<proteinExistence type="predicted"/>
<dbReference type="EMBL" id="CP051143">
    <property type="protein sequence ID" value="QIX01672.1"/>
    <property type="molecule type" value="Genomic_DNA"/>
</dbReference>
<evidence type="ECO:0000313" key="2">
    <source>
        <dbReference type="EMBL" id="QIX01672.1"/>
    </source>
</evidence>
<evidence type="ECO:0000313" key="3">
    <source>
        <dbReference type="Proteomes" id="UP000503462"/>
    </source>
</evidence>
<protein>
    <recommendedName>
        <fullName evidence="1">BTB domain-containing protein</fullName>
    </recommendedName>
</protein>
<dbReference type="CDD" id="cd18186">
    <property type="entry name" value="BTB_POZ_ZBTB_KLHL-like"/>
    <property type="match status" value="1"/>
</dbReference>
<dbReference type="PANTHER" id="PTHR47843:SF5">
    <property type="entry name" value="BTB_POZ DOMAIN PROTEIN"/>
    <property type="match status" value="1"/>
</dbReference>
<feature type="domain" description="BTB" evidence="1">
    <location>
        <begin position="31"/>
        <end position="99"/>
    </location>
</feature>
<dbReference type="SUPFAM" id="SSF54695">
    <property type="entry name" value="POZ domain"/>
    <property type="match status" value="1"/>
</dbReference>
<reference evidence="2 3" key="1">
    <citation type="journal article" date="2016" name="Sci. Rep.">
        <title>Peltaster fructicola genome reveals evolution from an invasive phytopathogen to an ectophytic parasite.</title>
        <authorList>
            <person name="Xu C."/>
            <person name="Chen H."/>
            <person name="Gleason M.L."/>
            <person name="Xu J.R."/>
            <person name="Liu H."/>
            <person name="Zhang R."/>
            <person name="Sun G."/>
        </authorList>
    </citation>
    <scope>NUCLEOTIDE SEQUENCE [LARGE SCALE GENOMIC DNA]</scope>
    <source>
        <strain evidence="2 3">LNHT1506</strain>
    </source>
</reference>
<accession>A0A6H0Y3S1</accession>
<keyword evidence="3" id="KW-1185">Reference proteome</keyword>
<dbReference type="AlphaFoldDB" id="A0A6H0Y3S1"/>
<dbReference type="InterPro" id="IPR000210">
    <property type="entry name" value="BTB/POZ_dom"/>
</dbReference>
<dbReference type="Gene3D" id="3.30.710.10">
    <property type="entry name" value="Potassium Channel Kv1.1, Chain A"/>
    <property type="match status" value="1"/>
</dbReference>
<organism evidence="2 3">
    <name type="scientific">Peltaster fructicola</name>
    <dbReference type="NCBI Taxonomy" id="286661"/>
    <lineage>
        <taxon>Eukaryota</taxon>
        <taxon>Fungi</taxon>
        <taxon>Dikarya</taxon>
        <taxon>Ascomycota</taxon>
        <taxon>Pezizomycotina</taxon>
        <taxon>Dothideomycetes</taxon>
        <taxon>Dothideomycetes incertae sedis</taxon>
        <taxon>Peltaster</taxon>
    </lineage>
</organism>
<sequence length="280" mass="31843">MEIARLQEFTSPAVKQRQKSMKKFVRSEKYSDLIIECQGLRFPVHKSILCPRSSVISAELDNPAWIESQTGVIKHEVFDAHTLAMMLSYAYYSSYNVAASADELFTIKNIDGKPCPRVKGELVPAWVTLENFDNDVEVNEDMMMHVHVYGIAEYYDMPELKEMATMHFVSLTPDLDDTCNFIALMDSIAEYVPAEDTAMFDHVVKEVQKNDCTDYIWANPILLHGFKTKPSMQRLAGSLMSPVTTQARKLETKLQGLEQDCDDLIQLHHGIRRAAGLRTK</sequence>
<dbReference type="Proteomes" id="UP000503462">
    <property type="component" value="Chromosome 5"/>
</dbReference>
<dbReference type="InterPro" id="IPR011333">
    <property type="entry name" value="SKP1/BTB/POZ_sf"/>
</dbReference>
<dbReference type="Pfam" id="PF00651">
    <property type="entry name" value="BTB"/>
    <property type="match status" value="1"/>
</dbReference>
<dbReference type="PANTHER" id="PTHR47843">
    <property type="entry name" value="BTB DOMAIN-CONTAINING PROTEIN-RELATED"/>
    <property type="match status" value="1"/>
</dbReference>
<evidence type="ECO:0000259" key="1">
    <source>
        <dbReference type="PROSITE" id="PS50097"/>
    </source>
</evidence>
<name>A0A6H0Y3S1_9PEZI</name>
<gene>
    <name evidence="2" type="ORF">AMS68_007189</name>
</gene>
<dbReference type="PROSITE" id="PS50097">
    <property type="entry name" value="BTB"/>
    <property type="match status" value="1"/>
</dbReference>
<dbReference type="OrthoDB" id="6359816at2759"/>
<dbReference type="SMART" id="SM00225">
    <property type="entry name" value="BTB"/>
    <property type="match status" value="1"/>
</dbReference>